<evidence type="ECO:0000259" key="2">
    <source>
        <dbReference type="PROSITE" id="PS50093"/>
    </source>
</evidence>
<dbReference type="CDD" id="cd00146">
    <property type="entry name" value="PKD"/>
    <property type="match status" value="2"/>
</dbReference>
<dbReference type="SUPFAM" id="SSF49299">
    <property type="entry name" value="PKD domain"/>
    <property type="match status" value="4"/>
</dbReference>
<feature type="chain" id="PRO_5024391732" evidence="1">
    <location>
        <begin position="34"/>
        <end position="786"/>
    </location>
</feature>
<gene>
    <name evidence="3" type="ORF">F0919_12275</name>
</gene>
<evidence type="ECO:0000313" key="3">
    <source>
        <dbReference type="EMBL" id="KAA5533317.1"/>
    </source>
</evidence>
<dbReference type="InterPro" id="IPR000601">
    <property type="entry name" value="PKD_dom"/>
</dbReference>
<dbReference type="InterPro" id="IPR013783">
    <property type="entry name" value="Ig-like_fold"/>
</dbReference>
<organism evidence="3 4">
    <name type="scientific">Taibaiella lutea</name>
    <dbReference type="NCBI Taxonomy" id="2608001"/>
    <lineage>
        <taxon>Bacteria</taxon>
        <taxon>Pseudomonadati</taxon>
        <taxon>Bacteroidota</taxon>
        <taxon>Chitinophagia</taxon>
        <taxon>Chitinophagales</taxon>
        <taxon>Chitinophagaceae</taxon>
        <taxon>Taibaiella</taxon>
    </lineage>
</organism>
<protein>
    <submittedName>
        <fullName evidence="3">PKD domain-containing protein</fullName>
    </submittedName>
</protein>
<dbReference type="AlphaFoldDB" id="A0A5M6CE43"/>
<dbReference type="EMBL" id="VWSH01000003">
    <property type="protein sequence ID" value="KAA5533317.1"/>
    <property type="molecule type" value="Genomic_DNA"/>
</dbReference>
<feature type="domain" description="PKD" evidence="2">
    <location>
        <begin position="571"/>
        <end position="617"/>
    </location>
</feature>
<dbReference type="Gene3D" id="2.60.40.10">
    <property type="entry name" value="Immunoglobulins"/>
    <property type="match status" value="5"/>
</dbReference>
<dbReference type="Pfam" id="PF13585">
    <property type="entry name" value="CHU_C"/>
    <property type="match status" value="1"/>
</dbReference>
<dbReference type="PROSITE" id="PS50093">
    <property type="entry name" value="PKD"/>
    <property type="match status" value="3"/>
</dbReference>
<feature type="domain" description="PKD" evidence="2">
    <location>
        <begin position="401"/>
        <end position="457"/>
    </location>
</feature>
<dbReference type="RefSeq" id="WP_150033064.1">
    <property type="nucleotide sequence ID" value="NZ_VWSH01000003.1"/>
</dbReference>
<dbReference type="Pfam" id="PF19081">
    <property type="entry name" value="Ig_7"/>
    <property type="match status" value="1"/>
</dbReference>
<dbReference type="Proteomes" id="UP000323632">
    <property type="component" value="Unassembled WGS sequence"/>
</dbReference>
<evidence type="ECO:0000256" key="1">
    <source>
        <dbReference type="SAM" id="SignalP"/>
    </source>
</evidence>
<dbReference type="SMART" id="SM00089">
    <property type="entry name" value="PKD"/>
    <property type="match status" value="3"/>
</dbReference>
<dbReference type="InterPro" id="IPR035986">
    <property type="entry name" value="PKD_dom_sf"/>
</dbReference>
<feature type="signal peptide" evidence="1">
    <location>
        <begin position="1"/>
        <end position="33"/>
    </location>
</feature>
<evidence type="ECO:0000313" key="4">
    <source>
        <dbReference type="Proteomes" id="UP000323632"/>
    </source>
</evidence>
<dbReference type="NCBIfam" id="TIGR04131">
    <property type="entry name" value="Bac_Flav_CTERM"/>
    <property type="match status" value="1"/>
</dbReference>
<dbReference type="Pfam" id="PF18911">
    <property type="entry name" value="PKD_4"/>
    <property type="match status" value="2"/>
</dbReference>
<keyword evidence="1" id="KW-0732">Signal</keyword>
<sequence>MNNQKLQFGKKIQRLCCYLFVLTFTLSFTNVQAQVLSPCDANPFCSDSSYVFPNTSGNIFSAPTSPPVDYGICLSQPNPVWYWMQIGTAGTMQLTMTQTAVGGGLTDIDYAMWGPFTDLASGCAAILAGTPSIQSSYDGGGFPEVVGLGLIGGSGIGGGNGGAATSGTTTPPAAQVGQVYILILTNYANSAGTISFSQTAGTGAADCGIVCGLTADNSGNACMGNNVTVEAHNTDTTISWSYHWTGPNGFTSNAKNFTFTPTAAGVYNFEVTAISSEQDTCHAATSVTIFAKPNVALVDNSDKVICFPQTATLSVANPTAGDTYQWFDNGVAIAGETTSSITIDTTGVFKLIAQNANGCVDSTIPVHITWDKVDLDFSFQVSKGCTEDTVRFTNLSEQGKYWWNYGDLTSPDDTVKNPTHIYDVQNIYTVRLKVKDLGGCIDSVLKTVDVTHPLNAAFTQSVDTICLSEGAPVVFTDASVGDISNWNWNFGEGAPSTAQNPTYIFTQAGSHSIRLVVKEDNLPCYDTAYSTVQVDAVPFFNITQDKHVICAGEALNFDADYYANTIRNIAWNFGDGTQWNQFGASTHHYENPGVYWITADADFGACGISHATDSIVVNAYPVVNLGPDSVLCLDGPALTVSDLNNASDPSITWHWNTGAITPSIEIVHPGTYSLTATKDECATTETIEVNKDCYTDVPNVFTPNGDGVNDYFYPRQLLSKGVVGFSMTIFNRWGQKVFESNTANGRGWDGKFNSKDQPVGVYIYQINATLKNGRNESFTGNVTLVR</sequence>
<dbReference type="Pfam" id="PF00801">
    <property type="entry name" value="PKD"/>
    <property type="match status" value="1"/>
</dbReference>
<name>A0A5M6CE43_9BACT</name>
<dbReference type="InterPro" id="IPR022409">
    <property type="entry name" value="PKD/Chitinase_dom"/>
</dbReference>
<dbReference type="InterPro" id="IPR044023">
    <property type="entry name" value="Ig_7"/>
</dbReference>
<accession>A0A5M6CE43</accession>
<proteinExistence type="predicted"/>
<dbReference type="InterPro" id="IPR026341">
    <property type="entry name" value="T9SS_type_B"/>
</dbReference>
<reference evidence="3 4" key="1">
    <citation type="submission" date="2019-09" db="EMBL/GenBank/DDBJ databases">
        <title>Genome sequence and assembly of Taibaiella sp.</title>
        <authorList>
            <person name="Chhetri G."/>
        </authorList>
    </citation>
    <scope>NUCLEOTIDE SEQUENCE [LARGE SCALE GENOMIC DNA]</scope>
    <source>
        <strain evidence="3 4">KVB11</strain>
    </source>
</reference>
<comment type="caution">
    <text evidence="3">The sequence shown here is derived from an EMBL/GenBank/DDBJ whole genome shotgun (WGS) entry which is preliminary data.</text>
</comment>
<feature type="domain" description="PKD" evidence="2">
    <location>
        <begin position="473"/>
        <end position="517"/>
    </location>
</feature>
<keyword evidence="4" id="KW-1185">Reference proteome</keyword>